<dbReference type="GO" id="GO:0000724">
    <property type="term" value="P:double-strand break repair via homologous recombination"/>
    <property type="evidence" value="ECO:0007669"/>
    <property type="project" value="TreeGrafter"/>
</dbReference>
<dbReference type="InterPro" id="IPR011513">
    <property type="entry name" value="Nse1"/>
</dbReference>
<comment type="subcellular location">
    <subcellularLocation>
        <location evidence="1">Nucleus</location>
    </subcellularLocation>
</comment>
<keyword evidence="1" id="KW-0863">Zinc-finger</keyword>
<dbReference type="PANTHER" id="PTHR20973">
    <property type="entry name" value="NON-SMC ELEMENT 1-RELATED"/>
    <property type="match status" value="1"/>
</dbReference>
<keyword evidence="1" id="KW-0539">Nucleus</keyword>
<sequence>MILIVFGKKILQKKSKMTENLEHFNVQHLFRQFFLKNQCVSDAQLECWINRIQQKLHSPPMDKELAIMNANRIFRHYGFTIRKVFSESIDETFYYLLTNDIEDALNAKSTWTQAENAFYHLLLDAIIQPFLENDFDNDDEDAFNVAKHLAIGMTSANNLARNTTIAIILGEKIVKNWINQHWFKQIDSGNKITLGVRTIAQKSSYLIRKYGLSACKYCSLVCFHGFFCSRCNVCWHEKCLPVNSTTLLSPLLCSSCDSPLAVNQIFNNKNNNN</sequence>
<accession>A0A922IF18</accession>
<keyword evidence="1" id="KW-0227">DNA damage</keyword>
<evidence type="ECO:0000313" key="2">
    <source>
        <dbReference type="EMBL" id="KAH9530045.1"/>
    </source>
</evidence>
<keyword evidence="3" id="KW-1185">Reference proteome</keyword>
<keyword evidence="1" id="KW-0808">Transferase</keyword>
<comment type="subunit">
    <text evidence="1">Component of the Smc5-Smc6 complex.</text>
</comment>
<dbReference type="EMBL" id="ASGP02000001">
    <property type="protein sequence ID" value="KAH9530045.1"/>
    <property type="molecule type" value="Genomic_DNA"/>
</dbReference>
<gene>
    <name evidence="2" type="ORF">DERF_003884</name>
</gene>
<protein>
    <recommendedName>
        <fullName evidence="1">Non-structural maintenance of chromosomes element 1 homolog</fullName>
        <ecNumber evidence="1">2.3.2.27</ecNumber>
    </recommendedName>
</protein>
<dbReference type="GO" id="GO:0030915">
    <property type="term" value="C:Smc5-Smc6 complex"/>
    <property type="evidence" value="ECO:0007669"/>
    <property type="project" value="UniProtKB-UniRule"/>
</dbReference>
<dbReference type="Pfam" id="PF07574">
    <property type="entry name" value="SMC_Nse1"/>
    <property type="match status" value="1"/>
</dbReference>
<organism evidence="2 3">
    <name type="scientific">Dermatophagoides farinae</name>
    <name type="common">American house dust mite</name>
    <dbReference type="NCBI Taxonomy" id="6954"/>
    <lineage>
        <taxon>Eukaryota</taxon>
        <taxon>Metazoa</taxon>
        <taxon>Ecdysozoa</taxon>
        <taxon>Arthropoda</taxon>
        <taxon>Chelicerata</taxon>
        <taxon>Arachnida</taxon>
        <taxon>Acari</taxon>
        <taxon>Acariformes</taxon>
        <taxon>Sarcoptiformes</taxon>
        <taxon>Astigmata</taxon>
        <taxon>Psoroptidia</taxon>
        <taxon>Analgoidea</taxon>
        <taxon>Pyroglyphidae</taxon>
        <taxon>Dermatophagoidinae</taxon>
        <taxon>Dermatophagoides</taxon>
    </lineage>
</organism>
<keyword evidence="1" id="KW-0233">DNA recombination</keyword>
<dbReference type="PANTHER" id="PTHR20973:SF0">
    <property type="entry name" value="NON-STRUCTURAL MAINTENANCE OF CHROMOSOMES ELEMENT 1 HOMOLOG"/>
    <property type="match status" value="1"/>
</dbReference>
<keyword evidence="1" id="KW-0833">Ubl conjugation pathway</keyword>
<dbReference type="InterPro" id="IPR036388">
    <property type="entry name" value="WH-like_DNA-bd_sf"/>
</dbReference>
<reference evidence="2" key="2">
    <citation type="journal article" date="2022" name="Res Sq">
        <title>Comparative Genomics Reveals Insights into the Divergent Evolution of Astigmatic Mites and Household Pest Adaptations.</title>
        <authorList>
            <person name="Xiong Q."/>
            <person name="Wan A.T.-Y."/>
            <person name="Liu X.-Y."/>
            <person name="Fung C.S.-H."/>
            <person name="Xiao X."/>
            <person name="Malainual N."/>
            <person name="Hou J."/>
            <person name="Wang L."/>
            <person name="Wang M."/>
            <person name="Yang K."/>
            <person name="Cui Y."/>
            <person name="Leung E."/>
            <person name="Nong W."/>
            <person name="Shin S.-K."/>
            <person name="Au S."/>
            <person name="Jeong K.Y."/>
            <person name="Chew F.T."/>
            <person name="Hui J."/>
            <person name="Leung T.F."/>
            <person name="Tungtrongchitr A."/>
            <person name="Zhong N."/>
            <person name="Liu Z."/>
            <person name="Tsui S."/>
        </authorList>
    </citation>
    <scope>NUCLEOTIDE SEQUENCE</scope>
    <source>
        <strain evidence="2">Derf</strain>
        <tissue evidence="2">Whole organism</tissue>
    </source>
</reference>
<dbReference type="GO" id="GO:0061630">
    <property type="term" value="F:ubiquitin protein ligase activity"/>
    <property type="evidence" value="ECO:0007669"/>
    <property type="project" value="UniProtKB-EC"/>
</dbReference>
<dbReference type="EC" id="2.3.2.27" evidence="1"/>
<keyword evidence="1" id="KW-0862">Zinc</keyword>
<dbReference type="AlphaFoldDB" id="A0A922IF18"/>
<name>A0A922IF18_DERFA</name>
<evidence type="ECO:0000256" key="1">
    <source>
        <dbReference type="RuleBase" id="RU368018"/>
    </source>
</evidence>
<keyword evidence="1" id="KW-0479">Metal-binding</keyword>
<evidence type="ECO:0000313" key="3">
    <source>
        <dbReference type="Proteomes" id="UP000790347"/>
    </source>
</evidence>
<comment type="catalytic activity">
    <reaction evidence="1">
        <text>S-ubiquitinyl-[E2 ubiquitin-conjugating enzyme]-L-cysteine + [acceptor protein]-L-lysine = [E2 ubiquitin-conjugating enzyme]-L-cysteine + N(6)-ubiquitinyl-[acceptor protein]-L-lysine.</text>
        <dbReference type="EC" id="2.3.2.27"/>
    </reaction>
</comment>
<keyword evidence="1" id="KW-0234">DNA repair</keyword>
<dbReference type="GO" id="GO:0005634">
    <property type="term" value="C:nucleus"/>
    <property type="evidence" value="ECO:0007669"/>
    <property type="project" value="UniProtKB-SubCell"/>
</dbReference>
<dbReference type="GO" id="GO:0008270">
    <property type="term" value="F:zinc ion binding"/>
    <property type="evidence" value="ECO:0007669"/>
    <property type="project" value="UniProtKB-KW"/>
</dbReference>
<dbReference type="Gene3D" id="1.10.10.10">
    <property type="entry name" value="Winged helix-like DNA-binding domain superfamily/Winged helix DNA-binding domain"/>
    <property type="match status" value="1"/>
</dbReference>
<comment type="similarity">
    <text evidence="1">Belongs to the NSE1 family.</text>
</comment>
<comment type="caution">
    <text evidence="2">The sequence shown here is derived from an EMBL/GenBank/DDBJ whole genome shotgun (WGS) entry which is preliminary data.</text>
</comment>
<reference evidence="2" key="1">
    <citation type="submission" date="2013-05" db="EMBL/GenBank/DDBJ databases">
        <authorList>
            <person name="Yim A.K.Y."/>
            <person name="Chan T.F."/>
            <person name="Ji K.M."/>
            <person name="Liu X.Y."/>
            <person name="Zhou J.W."/>
            <person name="Li R.Q."/>
            <person name="Yang K.Y."/>
            <person name="Li J."/>
            <person name="Li M."/>
            <person name="Law P.T.W."/>
            <person name="Wu Y.L."/>
            <person name="Cai Z.L."/>
            <person name="Qin H."/>
            <person name="Bao Y."/>
            <person name="Leung R.K.K."/>
            <person name="Ng P.K.S."/>
            <person name="Zou J."/>
            <person name="Zhong X.J."/>
            <person name="Ran P.X."/>
            <person name="Zhong N.S."/>
            <person name="Liu Z.G."/>
            <person name="Tsui S.K.W."/>
        </authorList>
    </citation>
    <scope>NUCLEOTIDE SEQUENCE</scope>
    <source>
        <strain evidence="2">Derf</strain>
        <tissue evidence="2">Whole organism</tissue>
    </source>
</reference>
<proteinExistence type="inferred from homology"/>
<dbReference type="Proteomes" id="UP000790347">
    <property type="component" value="Unassembled WGS sequence"/>
</dbReference>